<feature type="region of interest" description="Disordered" evidence="1">
    <location>
        <begin position="11"/>
        <end position="40"/>
    </location>
</feature>
<feature type="domain" description="PDZ" evidence="2">
    <location>
        <begin position="476"/>
        <end position="558"/>
    </location>
</feature>
<dbReference type="GO" id="GO:0098609">
    <property type="term" value="P:cell-cell adhesion"/>
    <property type="evidence" value="ECO:0007669"/>
    <property type="project" value="TreeGrafter"/>
</dbReference>
<dbReference type="PANTHER" id="PTHR23119:SF44">
    <property type="entry name" value="PROTEIN LAP4"/>
    <property type="match status" value="1"/>
</dbReference>
<feature type="compositionally biased region" description="Low complexity" evidence="1">
    <location>
        <begin position="782"/>
        <end position="794"/>
    </location>
</feature>
<dbReference type="CDD" id="cd06701">
    <property type="entry name" value="PDZ4_Scribble-like"/>
    <property type="match status" value="1"/>
</dbReference>
<sequence>MKDKRLEVKLSVRSDGSLSRSGLRGSTRSNLNNTNNSSTGLPVSEIFATDRYAAPQNRAFEILDKYRRQPSRYGNAYPAQSLQALNEYEQSNRYYVVPDRNSYVEYSKPVRQATLNAPIPNAGYQRVYTDPSTQVYGTLPRNEYYVRDREQAPVNHSLPNRSQRRVRICERQPVVYGYGESVSDRPDSEARIPGEQRCMEVRIARAAGGLGLSIAGGRGSTPYVGDDEGIFISRVTPNGPAYMAGLRVGDKVLSVNGTSVISVDHYYAVEVLKASGPTLTLVVTRDSPTSTRTHSRAPSGASHHSVSSTTDTISTLDNGQAGIKPATNSTSTPITPGANKLHGSSDDVFDDIQPSRPITNEEFQAMIPAHFLGGPREATEPPERGVRITVERPNAGVMLPPAPSTLGRVTETITKSTFTETTVTRITDNHLEAPLIIEDVTLLKEGGSLGFSIIGGTDHSCVPFGGKEPGIFISHDLTIIKQEGEKLGMHIKGGLNGQRGNPNDPNDEGVFISKINSGGAARRDGRLKVGMRLLEVNGVSLLGATHNEAVNALRSAGNAPLHLVVCHGYSRPDKYTTGSESGTAETGGSLSHSTSSLDKDDTLNQDLVEFEQEKQVAEMRGKSTPEKVMDIVHAVESIALEPCPPTSPEPQHKTTTVVMSKHTLQPQSSSSQAAPSPFAVFTEQKVKTPPPTTAGGTPIDTTPQQPPIKQKPQVPRKPQIKRASPPHSGNFVKASVSDKKKFFENAMEESHKASPKPEKVFTFLSADEVEKLKQEEERKMASLSRSELGSWSSGGERHSGDSEHSDDEPYENGHSTSMGGVSPSAKSQRRRAARENCEPEDESTRAARRAAWRAARLRSLEQDAIETQKAIKSMVGPAHDVIGDVPPRDKSPSEVETTQEKIISLELTTSPMSESAPSELGEMGLGEVGEHSLQPDIVQVVNPLLGGAGHVTAIAVGPTDKLTAYTEQQ</sequence>
<feature type="region of interest" description="Disordered" evidence="1">
    <location>
        <begin position="773"/>
        <end position="848"/>
    </location>
</feature>
<organism evidence="3 4">
    <name type="scientific">Leptidea sinapis</name>
    <dbReference type="NCBI Taxonomy" id="189913"/>
    <lineage>
        <taxon>Eukaryota</taxon>
        <taxon>Metazoa</taxon>
        <taxon>Ecdysozoa</taxon>
        <taxon>Arthropoda</taxon>
        <taxon>Hexapoda</taxon>
        <taxon>Insecta</taxon>
        <taxon>Pterygota</taxon>
        <taxon>Neoptera</taxon>
        <taxon>Endopterygota</taxon>
        <taxon>Lepidoptera</taxon>
        <taxon>Glossata</taxon>
        <taxon>Ditrysia</taxon>
        <taxon>Papilionoidea</taxon>
        <taxon>Pieridae</taxon>
        <taxon>Dismorphiinae</taxon>
        <taxon>Leptidea</taxon>
    </lineage>
</organism>
<feature type="compositionally biased region" description="Polar residues" evidence="1">
    <location>
        <begin position="302"/>
        <end position="318"/>
    </location>
</feature>
<dbReference type="Gene3D" id="2.30.42.10">
    <property type="match status" value="3"/>
</dbReference>
<dbReference type="GO" id="GO:0098887">
    <property type="term" value="P:neurotransmitter receptor transport, endosome to postsynaptic membrane"/>
    <property type="evidence" value="ECO:0007669"/>
    <property type="project" value="TreeGrafter"/>
</dbReference>
<dbReference type="InterPro" id="IPR001478">
    <property type="entry name" value="PDZ"/>
</dbReference>
<dbReference type="SUPFAM" id="SSF50156">
    <property type="entry name" value="PDZ domain-like"/>
    <property type="match status" value="2"/>
</dbReference>
<dbReference type="Pfam" id="PF00595">
    <property type="entry name" value="PDZ"/>
    <property type="match status" value="2"/>
</dbReference>
<feature type="region of interest" description="Disordered" evidence="1">
    <location>
        <begin position="871"/>
        <end position="897"/>
    </location>
</feature>
<dbReference type="AlphaFoldDB" id="A0A5E4Q5Q6"/>
<feature type="compositionally biased region" description="Low complexity" evidence="1">
    <location>
        <begin position="693"/>
        <end position="717"/>
    </location>
</feature>
<dbReference type="GO" id="GO:0005912">
    <property type="term" value="C:adherens junction"/>
    <property type="evidence" value="ECO:0007669"/>
    <property type="project" value="TreeGrafter"/>
</dbReference>
<feature type="compositionally biased region" description="Basic and acidic residues" evidence="1">
    <location>
        <begin position="833"/>
        <end position="845"/>
    </location>
</feature>
<dbReference type="GO" id="GO:0014069">
    <property type="term" value="C:postsynaptic density"/>
    <property type="evidence" value="ECO:0007669"/>
    <property type="project" value="TreeGrafter"/>
</dbReference>
<accession>A0A5E4Q5Q6</accession>
<reference evidence="3 4" key="1">
    <citation type="submission" date="2017-07" db="EMBL/GenBank/DDBJ databases">
        <authorList>
            <person name="Talla V."/>
            <person name="Backstrom N."/>
        </authorList>
    </citation>
    <scope>NUCLEOTIDE SEQUENCE [LARGE SCALE GENOMIC DNA]</scope>
</reference>
<evidence type="ECO:0000256" key="1">
    <source>
        <dbReference type="SAM" id="MobiDB-lite"/>
    </source>
</evidence>
<dbReference type="GO" id="GO:0016323">
    <property type="term" value="C:basolateral plasma membrane"/>
    <property type="evidence" value="ECO:0007669"/>
    <property type="project" value="TreeGrafter"/>
</dbReference>
<dbReference type="CDD" id="cd06704">
    <property type="entry name" value="PDZ1_Scribble-like"/>
    <property type="match status" value="1"/>
</dbReference>
<protein>
    <recommendedName>
        <fullName evidence="2">PDZ domain-containing protein</fullName>
    </recommendedName>
</protein>
<name>A0A5E4Q5Q6_9NEOP</name>
<dbReference type="PANTHER" id="PTHR23119">
    <property type="entry name" value="DISCS LARGE"/>
    <property type="match status" value="1"/>
</dbReference>
<dbReference type="Proteomes" id="UP000324832">
    <property type="component" value="Unassembled WGS sequence"/>
</dbReference>
<feature type="compositionally biased region" description="Low complexity" evidence="1">
    <location>
        <begin position="13"/>
        <end position="40"/>
    </location>
</feature>
<dbReference type="PROSITE" id="PS50106">
    <property type="entry name" value="PDZ"/>
    <property type="match status" value="2"/>
</dbReference>
<proteinExistence type="predicted"/>
<feature type="region of interest" description="Disordered" evidence="1">
    <location>
        <begin position="574"/>
        <end position="600"/>
    </location>
</feature>
<feature type="domain" description="PDZ" evidence="2">
    <location>
        <begin position="200"/>
        <end position="287"/>
    </location>
</feature>
<dbReference type="SMART" id="SM00228">
    <property type="entry name" value="PDZ"/>
    <property type="match status" value="2"/>
</dbReference>
<feature type="region of interest" description="Disordered" evidence="1">
    <location>
        <begin position="285"/>
        <end position="354"/>
    </location>
</feature>
<evidence type="ECO:0000313" key="3">
    <source>
        <dbReference type="EMBL" id="VVC92566.1"/>
    </source>
</evidence>
<dbReference type="GO" id="GO:0045211">
    <property type="term" value="C:postsynaptic membrane"/>
    <property type="evidence" value="ECO:0007669"/>
    <property type="project" value="TreeGrafter"/>
</dbReference>
<dbReference type="GO" id="GO:0045197">
    <property type="term" value="P:establishment or maintenance of epithelial cell apical/basal polarity"/>
    <property type="evidence" value="ECO:0007669"/>
    <property type="project" value="TreeGrafter"/>
</dbReference>
<dbReference type="EMBL" id="FZQP02001337">
    <property type="protein sequence ID" value="VVC92566.1"/>
    <property type="molecule type" value="Genomic_DNA"/>
</dbReference>
<dbReference type="InterPro" id="IPR036034">
    <property type="entry name" value="PDZ_sf"/>
</dbReference>
<dbReference type="GO" id="GO:0043113">
    <property type="term" value="P:receptor clustering"/>
    <property type="evidence" value="ECO:0007669"/>
    <property type="project" value="TreeGrafter"/>
</dbReference>
<dbReference type="FunFam" id="2.30.42.10:FF:000064">
    <property type="entry name" value="protein lap4 isoform X1"/>
    <property type="match status" value="1"/>
</dbReference>
<evidence type="ECO:0000313" key="4">
    <source>
        <dbReference type="Proteomes" id="UP000324832"/>
    </source>
</evidence>
<keyword evidence="4" id="KW-1185">Reference proteome</keyword>
<evidence type="ECO:0000259" key="2">
    <source>
        <dbReference type="PROSITE" id="PS50106"/>
    </source>
</evidence>
<gene>
    <name evidence="3" type="ORF">LSINAPIS_LOCUS4977</name>
</gene>
<feature type="compositionally biased region" description="Low complexity" evidence="1">
    <location>
        <begin position="576"/>
        <end position="596"/>
    </location>
</feature>
<feature type="region of interest" description="Disordered" evidence="1">
    <location>
        <begin position="686"/>
        <end position="736"/>
    </location>
</feature>
<dbReference type="GO" id="GO:0098968">
    <property type="term" value="P:neurotransmitter receptor transport postsynaptic membrane to endosome"/>
    <property type="evidence" value="ECO:0007669"/>
    <property type="project" value="TreeGrafter"/>
</dbReference>
<dbReference type="GO" id="GO:0019901">
    <property type="term" value="F:protein kinase binding"/>
    <property type="evidence" value="ECO:0007669"/>
    <property type="project" value="TreeGrafter"/>
</dbReference>
<dbReference type="InterPro" id="IPR050614">
    <property type="entry name" value="Synaptic_Scaffolding_LAP-MAGUK"/>
</dbReference>